<evidence type="ECO:0000256" key="9">
    <source>
        <dbReference type="ARBA" id="ARBA00023212"/>
    </source>
</evidence>
<organism evidence="22 23">
    <name type="scientific">Tritrichomonas musculus</name>
    <dbReference type="NCBI Taxonomy" id="1915356"/>
    <lineage>
        <taxon>Eukaryota</taxon>
        <taxon>Metamonada</taxon>
        <taxon>Parabasalia</taxon>
        <taxon>Tritrichomonadida</taxon>
        <taxon>Tritrichomonadidae</taxon>
        <taxon>Tritrichomonas</taxon>
    </lineage>
</organism>
<feature type="domain" description="Dynein heavy chain linker" evidence="13">
    <location>
        <begin position="833"/>
        <end position="1231"/>
    </location>
</feature>
<evidence type="ECO:0000256" key="6">
    <source>
        <dbReference type="ARBA" id="ARBA00023017"/>
    </source>
</evidence>
<protein>
    <recommendedName>
        <fullName evidence="24">Dynein heavy chain family protein</fullName>
    </recommendedName>
</protein>
<dbReference type="Pfam" id="PF17852">
    <property type="entry name" value="Dynein_AAA_lid"/>
    <property type="match status" value="1"/>
</dbReference>
<dbReference type="Gene3D" id="1.10.8.710">
    <property type="match status" value="1"/>
</dbReference>
<feature type="region of interest" description="Disordered" evidence="11">
    <location>
        <begin position="1"/>
        <end position="24"/>
    </location>
</feature>
<keyword evidence="3" id="KW-0493">Microtubule</keyword>
<reference evidence="22 23" key="1">
    <citation type="submission" date="2024-04" db="EMBL/GenBank/DDBJ databases">
        <title>Tritrichomonas musculus Genome.</title>
        <authorList>
            <person name="Alves-Ferreira E."/>
            <person name="Grigg M."/>
            <person name="Lorenzi H."/>
            <person name="Galac M."/>
        </authorList>
    </citation>
    <scope>NUCLEOTIDE SEQUENCE [LARGE SCALE GENOMIC DNA]</scope>
    <source>
        <strain evidence="22 23">EAF2021</strain>
    </source>
</reference>
<dbReference type="InterPro" id="IPR035699">
    <property type="entry name" value="AAA_6"/>
</dbReference>
<dbReference type="Pfam" id="PF18198">
    <property type="entry name" value="AAA_lid_11"/>
    <property type="match status" value="1"/>
</dbReference>
<dbReference type="Gene3D" id="1.20.920.30">
    <property type="match status" value="1"/>
</dbReference>
<dbReference type="InterPro" id="IPR041658">
    <property type="entry name" value="AAA_lid_11"/>
</dbReference>
<sequence>MYKTVLTSLHEPGTSQKGQTKTNPRRKRCYVNPFSEALHHTVPDYKSLGIFLTEPLPPERNYLWKPYTGKMFDVVAELKRRGIDFTKPKHLWYTNTQFPSFIDIKYFDDTTLSPLDPRVSIQILPQFNGSTASAFRFYRGSVSFEKIIGLQFNVNSGLFTVQYEDKERATLAPLFVLFPFDDPNQFVDRIERAFQLRSVEESWFRYWLYVKNIPRNDLQPLTQNDRNHLLSVVTHAPRYKSFAKGGEKYDFSQQILDEVDSQMSIITNSIIFNMRILTNPLLYRGLNLPLPRLPGAMQNIPEPELNSLLTIEAKIKQIASLHLFTNDWFVNATPIIVSWCLDIANSCLFNTICPQALPLDQWQRHHRNYEKSMVSKAKVKFVSQISTVLFDVIRNLNLPYSLTEFNKAIYLESPFGRFIGLCNQIIQSHLVDFIENSVFWFKENIKERNPTTVTIESYKDVDNTYADNEPHEPMFTVYLEVIDNKLEFQPPLKHFLAAINEEIEYSISSFEDFQKIENVVLKAMAWTPVPVYNLPDLESPLIVELKESLKSMLGSSTEKLDEYVTNLESFGDLLIGSASEYAQKLKEGDADLDKVKQVIAEVVKQQSEIHSNFPFKVKIGLFQLDLTIIRKLLHQKLNERRLALLQLLLTESFDKMKEIKKSYEEMWTRLLEEPKTIEALVSQREFIENLKKSLKEVSVEFQDVLLYLDTVEEMYVSIPDEQDSLRWELFGFEKKILSKADEVTKSLVVSQEKLQKELQCDKMMLSSQITSITSAIAGVFAFNDVTQHVANVSRVRGIQTKLDEALEKAALYNMREKLCNMDPTDYSNLRSQQDAFTPYKLFWEAISTWKICNEKWRKVPLSQLDASDVESQFAGLHQQLVQCSRIITDKQILDIGAETKSEMDHFRKFLPIFGIMLNPGMTEKHWQQMNDLVGQDITLTPTMTLTNTIEMNLHEHITQAEEISNAATNEHAIKSALRKIGDVWNDLNLTIGNYKETEWLILIQIDDIIGQIDEHVVQLQGISFSQYKAPFEDEINMYQTGLQTILTTIEKWLENQSKYLYLAPIFSSKDICHQLPHEGNKFQKIAQTWDETMKKARDLGNAFKFCNDKELLQMFKKMLTDLESVERALIEYLETKRTAFPRFYFLSNEELLKILSQTTEPSAVQPYLKRCFENIGSITFKGSDFVTEMTSVEGELVPFQHPTQLTGSVEHWMLGVEAEMRNTLQKIIENCVSLYPSKPRTEWVFEWPAQVLIAVFQVMWTAETEQAIKNGTLENYHATVHQQLLDLAKLTTLDLTSIQRTAVSSLIVMEMHNRDIVFKLKEQKVSDIDQFEWISQLRQYFAEGNVLIRMVNAQLTYGYEYLGSTARLVITPLTDRCYLTLLTALDMQMGGAPQGPAGTGKTETTKDLAKVVAKQCVVFNCSEGLDYLQMGTFFTGLSSCGAWACFDEFNRIDIEVLSVIAQQIATIQFAVQQHKHHFSFEGREVRLNPTCAIFITMNPGYAGRTELPDNLKALFRPVAMMVPDYTMIAEIMLYSFGFETAKSLALKITSTFRLSSEQLSNQSHYDFGMRAVKTVINTAGNLKQRDPTMEEQLIILRALKDVNVPKFTRQDLPLFNNIISDLFPNVVEKTLDYTAMIAALKKVCDDNQWKDSLTAKSIELYETVSVRHGVMVVGPAGCGKTTCYVSLMQALTLLHKQNVPGYYPVSANVINPKSITLGQLYGDFDMHSHDWTDGLLCDAVRGASAQPPPMNYWIVLDGPVDALWIENMNTVLDDNKKLCLSSSEVIPLTPQMRMFFEVEDLKVASPATVSRCGMVYIELKKRDYESLLYRWLIQDNDNKEILEPQLNRAFENVIVPLLDHIQAEYKLCLPFHEYSFFNNFLRLLRAMIKKEKDLKNIDAEIIFCIIWSIGAMTNGPDRPKFDQHLRELMNKAGYQFPATETVFDYCVEEKEWVKWSDKLPEKLEASGSDMIVQTVETTRHQYVINKLVMNGISVLVSGVTGSGKTVTLQQYLQSDATLVPNPMTFSAQTTANGVQDLIDSKYDRRSQGVFGPPVDHRAIIFVDDINMPRKEQYGAQPPIELLRQLLSQGGWYDRKKRTFKTFVDVQLMCSMRNPEGPEQTPTGRFLRHFHQIIFPEISTDSMHRIFKTILSTFLAAVPDLIDPLITSSLEIYETVCKQLLPTPARVHYTFNLRDISQVIRGITSLHPSQANDKDNVLRIWYHESIRVYHDRLVNDENRDWFMRLLKRTLFSTFNVRHFQLSAVEPVIFADFGVDETKYYQQVTDLDKFTSICQNHLDDYNASSSHPLDLCLFSEAIQHLTRICRIIREPGRNGLLLGVGGSGRQSLTKLAAYICGANLFQPEVTRAYSRADWKNDLKTLLMGCGLNKKETVFLVSESQLIDESFFEDINSLLNSGDPPALFDDEDMDKIITGTTPLAKSLGIIPTKGSIYALFISQVKRYMHVMIALSPIGTSFRRRVRMFPSLISCCTIDWFAEWPVEALQNVATRTIGDEFASIAAQCHVIVSEYCTKFFNELRRTNYVTPSTFLTFLNLITSLGDRIREKHETTSNNILKGLQKMKEAGEEIVILEKKIIELQPVLKQKKAETKKMLDDLVVDQENAAKTKEIVQKAALEAQEQSKVAEQLANEAQSELDKVMPELDKAMAALDNLTRTQVAELRQSNVETTSMRLVATAICIVLDKTPKSIPNPNGGGTKLDYFGAARDLYSDPRFMSNIKKWTEENKTKIGNDKINKLKPVLEDPEFQPSIMVKKSQPAAALCQWVHALKLFHDVNAIAEPKRQKRDEAKLNAEKATQTVEENQKKLEEIEAKVKDLMEQHERSNKEMSDLKEQKKMCKLRLERAGILTTSLEAERENWKLLLEDLEKQKTTLNGDVLIAAASVAYLGPFTSDFRSEILSKWSDKLKEANIVRQPGGNITKILGDPLTTLQWHLKNLPRDELSIENAIVLNECKKWPLIIDPQSQASNFIRSLEPECMILRPKEKTFIRQLENAISFGRAVLIEGIDQELDPALDPILLIPSRDKNIQIKLEHSITYNTAFKLYLVTSNPNPTFSPESLAKVTLINFTITQSALTDQLLALVVAKEKPNLEKEKEQLVVSNASMKAQLLESQAKILRLLQESKGDILDDVQLIDTLAESNKTSKTLSTQMVQSEETEKQIDMSRREYTSVAKRASLLYFCVIDLRFVAPMYQYSLSWYNLLVSKLITQAPHSGILEERLHNLIEFITLKVFKNISNSLFAKHQLMFAFLIAVKIGLESGTYNENEWKFLLTGTADTTEEIPPNGNPEQIPDSMWTELFYLSRLDVFQGFQEYVIQNIKQIQKIRDLFNDDIGGEFNDKLNLFRRLCIARCLRPDALIDGFVQMIRDDLGPEFLESEPANIMNAFQDSGPTTPIIFILSSGTDPAQDVQNFATQQGFLDKLKSLSLGQGQGEKAAEMIENGRQEGFWVVLQNCHLATSWMPKLEEILQSLHDVHSDFRLWLTSMPSPHFPATILQNGVKVTTEPPQGLKATLKDLFSSYGQKVLKECSRENEFKSIFYSLCFFHAVVLGRRKYGPLGWNCAYEWTKGDLDISRKQLNLFLSKSTGPDDIPFKTLGFLAGEINYGGRVTDDWDRRTLLTLCNDFYNQQVLKEGYKIAPGYTTPPPLNLPEYLEEIAKYPISDSPELFGLHMNADLNLKQTDSFNVLTDILATRPRGNAGGGGSSSAGANNAMIQLVNSLLRKVPQPLDMAVIHEKFPSIYEESMNTVLQQEAVRYNDLLKLVKTSMESLIKAMKGLIVFTSELEEMSTALDQNLVPPNWSAIAYPSMKPLNSWMNDLNDRIKFLRDWVEFGQPRCFWISGFFFPQAFLTGTKQNFARKYKVPIDEVSFDFQVLDKGPQRIIRPPADGVYIYGLFLEAAAFDVINMKIVDAQPRQLTQEMPVIWLKPVQKRVPPTKGVYNCPVYKIGTRKGVLTTTGHSSNYVLTIELPTDTDESFWIKRGVALLCSLAR</sequence>
<dbReference type="Gene3D" id="1.20.140.100">
    <property type="entry name" value="Dynein heavy chain, N-terminal domain 2"/>
    <property type="match status" value="1"/>
</dbReference>
<evidence type="ECO:0000256" key="8">
    <source>
        <dbReference type="ARBA" id="ARBA00023175"/>
    </source>
</evidence>
<dbReference type="InterPro" id="IPR043157">
    <property type="entry name" value="Dynein_AAA1S"/>
</dbReference>
<dbReference type="Gene3D" id="3.10.490.20">
    <property type="match status" value="1"/>
</dbReference>
<dbReference type="Gene3D" id="1.20.920.20">
    <property type="match status" value="1"/>
</dbReference>
<dbReference type="Pfam" id="PF22597">
    <property type="entry name" value="DYN_lid"/>
    <property type="match status" value="1"/>
</dbReference>
<dbReference type="InterPro" id="IPR042228">
    <property type="entry name" value="Dynein_linker_3"/>
</dbReference>
<keyword evidence="5" id="KW-0067">ATP-binding</keyword>
<dbReference type="Pfam" id="PF03028">
    <property type="entry name" value="Dynein_heavy"/>
    <property type="match status" value="1"/>
</dbReference>
<dbReference type="Gene3D" id="1.10.8.720">
    <property type="entry name" value="Region D6 of dynein motor"/>
    <property type="match status" value="1"/>
</dbReference>
<keyword evidence="6" id="KW-0243">Dynein</keyword>
<feature type="domain" description="Dynein 2 heavy chain 1 cytoplasmic ATPase lid" evidence="21">
    <location>
        <begin position="2147"/>
        <end position="2238"/>
    </location>
</feature>
<evidence type="ECO:0008006" key="24">
    <source>
        <dbReference type="Google" id="ProtNLM"/>
    </source>
</evidence>
<comment type="caution">
    <text evidence="22">The sequence shown here is derived from an EMBL/GenBank/DDBJ whole genome shotgun (WGS) entry which is preliminary data.</text>
</comment>
<dbReference type="Pfam" id="PF12774">
    <property type="entry name" value="AAA_6"/>
    <property type="match status" value="1"/>
</dbReference>
<feature type="domain" description="Dynein heavy chain region D6 P-loop" evidence="12">
    <location>
        <begin position="3404"/>
        <end position="3515"/>
    </location>
</feature>
<dbReference type="InterPro" id="IPR041466">
    <property type="entry name" value="Dynein_AAA5_ext"/>
</dbReference>
<dbReference type="Pfam" id="PF08393">
    <property type="entry name" value="DHC_N2"/>
    <property type="match status" value="1"/>
</dbReference>
<dbReference type="SUPFAM" id="SSF52540">
    <property type="entry name" value="P-loop containing nucleoside triphosphate hydrolases"/>
    <property type="match status" value="4"/>
</dbReference>
<dbReference type="Gene3D" id="6.10.140.1060">
    <property type="match status" value="1"/>
</dbReference>
<evidence type="ECO:0000259" key="21">
    <source>
        <dbReference type="Pfam" id="PF22597"/>
    </source>
</evidence>
<evidence type="ECO:0000259" key="15">
    <source>
        <dbReference type="Pfam" id="PF12777"/>
    </source>
</evidence>
<dbReference type="InterPro" id="IPR024317">
    <property type="entry name" value="Dynein_heavy_chain_D4_dom"/>
</dbReference>
<evidence type="ECO:0000259" key="16">
    <source>
        <dbReference type="Pfam" id="PF12780"/>
    </source>
</evidence>
<dbReference type="Pfam" id="PF12781">
    <property type="entry name" value="AAA_9"/>
    <property type="match status" value="1"/>
</dbReference>
<dbReference type="Gene3D" id="1.10.472.130">
    <property type="match status" value="1"/>
</dbReference>
<dbReference type="Pfam" id="PF12777">
    <property type="entry name" value="MT"/>
    <property type="match status" value="1"/>
</dbReference>
<keyword evidence="9" id="KW-0206">Cytoskeleton</keyword>
<dbReference type="InterPro" id="IPR043160">
    <property type="entry name" value="Dynein_C_barrel"/>
</dbReference>
<dbReference type="Gene3D" id="3.20.180.20">
    <property type="entry name" value="Dynein heavy chain, N-terminal domain 2"/>
    <property type="match status" value="1"/>
</dbReference>
<comment type="subcellular location">
    <subcellularLocation>
        <location evidence="1">Cytoplasm</location>
        <location evidence="1">Cytoskeleton</location>
    </subcellularLocation>
</comment>
<keyword evidence="7 10" id="KW-0175">Coiled coil</keyword>
<dbReference type="InterPro" id="IPR041228">
    <property type="entry name" value="Dynein_C"/>
</dbReference>
<dbReference type="InterPro" id="IPR042222">
    <property type="entry name" value="Dynein_2_N"/>
</dbReference>
<dbReference type="Gene3D" id="1.20.58.1120">
    <property type="match status" value="1"/>
</dbReference>
<dbReference type="InterPro" id="IPR035706">
    <property type="entry name" value="AAA_9"/>
</dbReference>
<dbReference type="PANTHER" id="PTHR22878">
    <property type="entry name" value="DYNEIN HEAVY CHAIN 6, AXONEMAL-LIKE-RELATED"/>
    <property type="match status" value="1"/>
</dbReference>
<dbReference type="Gene3D" id="3.40.50.300">
    <property type="entry name" value="P-loop containing nucleotide triphosphate hydrolases"/>
    <property type="match status" value="5"/>
</dbReference>
<keyword evidence="4" id="KW-0547">Nucleotide-binding</keyword>
<evidence type="ECO:0000256" key="4">
    <source>
        <dbReference type="ARBA" id="ARBA00022741"/>
    </source>
</evidence>
<evidence type="ECO:0000259" key="20">
    <source>
        <dbReference type="Pfam" id="PF18199"/>
    </source>
</evidence>
<evidence type="ECO:0000313" key="22">
    <source>
        <dbReference type="EMBL" id="KAK8888171.1"/>
    </source>
</evidence>
<evidence type="ECO:0000313" key="23">
    <source>
        <dbReference type="Proteomes" id="UP001470230"/>
    </source>
</evidence>
<keyword evidence="8" id="KW-0505">Motor protein</keyword>
<feature type="coiled-coil region" evidence="10">
    <location>
        <begin position="2801"/>
        <end position="2891"/>
    </location>
</feature>
<dbReference type="Gene3D" id="1.10.8.1220">
    <property type="match status" value="1"/>
</dbReference>
<dbReference type="InterPro" id="IPR024743">
    <property type="entry name" value="Dynein_HC_stalk"/>
</dbReference>
<dbReference type="Pfam" id="PF18199">
    <property type="entry name" value="Dynein_C"/>
    <property type="match status" value="1"/>
</dbReference>
<dbReference type="Gene3D" id="1.20.1270.280">
    <property type="match status" value="1"/>
</dbReference>
<evidence type="ECO:0000256" key="3">
    <source>
        <dbReference type="ARBA" id="ARBA00022701"/>
    </source>
</evidence>
<feature type="domain" description="Dynein heavy chain AAA module D4" evidence="16">
    <location>
        <begin position="2307"/>
        <end position="2556"/>
    </location>
</feature>
<dbReference type="InterPro" id="IPR042219">
    <property type="entry name" value="AAA_lid_11_sf"/>
</dbReference>
<dbReference type="Pfam" id="PF12780">
    <property type="entry name" value="AAA_8"/>
    <property type="match status" value="1"/>
</dbReference>
<evidence type="ECO:0000256" key="1">
    <source>
        <dbReference type="ARBA" id="ARBA00004245"/>
    </source>
</evidence>
<dbReference type="Pfam" id="PF12775">
    <property type="entry name" value="AAA_7"/>
    <property type="match status" value="1"/>
</dbReference>
<dbReference type="InterPro" id="IPR004273">
    <property type="entry name" value="Dynein_heavy_D6_P-loop"/>
</dbReference>
<evidence type="ECO:0000259" key="17">
    <source>
        <dbReference type="Pfam" id="PF12781"/>
    </source>
</evidence>
<dbReference type="EMBL" id="JAPFFF010000006">
    <property type="protein sequence ID" value="KAK8888171.1"/>
    <property type="molecule type" value="Genomic_DNA"/>
</dbReference>
<evidence type="ECO:0000256" key="10">
    <source>
        <dbReference type="SAM" id="Coils"/>
    </source>
</evidence>
<evidence type="ECO:0000259" key="19">
    <source>
        <dbReference type="Pfam" id="PF18198"/>
    </source>
</evidence>
<dbReference type="InterPro" id="IPR013602">
    <property type="entry name" value="Dynein_heavy_linker"/>
</dbReference>
<dbReference type="InterPro" id="IPR026983">
    <property type="entry name" value="DHC"/>
</dbReference>
<evidence type="ECO:0000256" key="11">
    <source>
        <dbReference type="SAM" id="MobiDB-lite"/>
    </source>
</evidence>
<name>A0ABR2KBP1_9EUKA</name>
<feature type="compositionally biased region" description="Polar residues" evidence="11">
    <location>
        <begin position="13"/>
        <end position="22"/>
    </location>
</feature>
<proteinExistence type="predicted"/>
<evidence type="ECO:0000259" key="12">
    <source>
        <dbReference type="Pfam" id="PF03028"/>
    </source>
</evidence>
<evidence type="ECO:0000259" key="14">
    <source>
        <dbReference type="Pfam" id="PF12774"/>
    </source>
</evidence>
<dbReference type="InterPro" id="IPR054354">
    <property type="entry name" value="DYNC2H1-like_lid"/>
</dbReference>
<dbReference type="Gene3D" id="1.10.287.2620">
    <property type="match status" value="1"/>
</dbReference>
<dbReference type="Proteomes" id="UP001470230">
    <property type="component" value="Unassembled WGS sequence"/>
</dbReference>
<evidence type="ECO:0000259" key="13">
    <source>
        <dbReference type="Pfam" id="PF08393"/>
    </source>
</evidence>
<feature type="domain" description="Dynein heavy chain hydrolytic ATP-binding dynein motor region" evidence="14">
    <location>
        <begin position="1357"/>
        <end position="1681"/>
    </location>
</feature>
<feature type="domain" description="Dynein heavy chain ATP-binding dynein motor region" evidence="17">
    <location>
        <begin position="2946"/>
        <end position="3160"/>
    </location>
</feature>
<gene>
    <name evidence="22" type="ORF">M9Y10_039235</name>
</gene>
<evidence type="ECO:0000256" key="7">
    <source>
        <dbReference type="ARBA" id="ARBA00023054"/>
    </source>
</evidence>
<keyword evidence="2" id="KW-0963">Cytoplasm</keyword>
<feature type="domain" description="Dynein heavy chain AAA 5 extension" evidence="18">
    <location>
        <begin position="1847"/>
        <end position="1957"/>
    </location>
</feature>
<feature type="domain" description="Dynein heavy chain coiled coil stalk" evidence="15">
    <location>
        <begin position="2573"/>
        <end position="2916"/>
    </location>
</feature>
<accession>A0ABR2KBP1</accession>
<feature type="domain" description="Dynein heavy chain AAA lid" evidence="19">
    <location>
        <begin position="3547"/>
        <end position="3686"/>
    </location>
</feature>
<dbReference type="InterPro" id="IPR027417">
    <property type="entry name" value="P-loop_NTPase"/>
</dbReference>
<dbReference type="PANTHER" id="PTHR22878:SF68">
    <property type="entry name" value="DYNEIN HEAVY CHAIN 6, AXONEMAL-LIKE"/>
    <property type="match status" value="1"/>
</dbReference>
<evidence type="ECO:0000256" key="5">
    <source>
        <dbReference type="ARBA" id="ARBA00022840"/>
    </source>
</evidence>
<evidence type="ECO:0000259" key="18">
    <source>
        <dbReference type="Pfam" id="PF17852"/>
    </source>
</evidence>
<keyword evidence="23" id="KW-1185">Reference proteome</keyword>
<feature type="domain" description="Dynein heavy chain C-terminal" evidence="20">
    <location>
        <begin position="3694"/>
        <end position="3998"/>
    </location>
</feature>
<evidence type="ECO:0000256" key="2">
    <source>
        <dbReference type="ARBA" id="ARBA00022490"/>
    </source>
</evidence>